<sequence>METDALSHALNAVNANNTADEVADNAEALQVSQFPDDILPPEGIYESREALFAAANAWAKPRGYAFTTGKSKKTKNGRTKVVVACDRSRKPPNPLAIRKRRTSSRVTSCKFSVLAKESPDDGGWTLTYRPGSEFAQHNHPPSDDPSAHPIHRTLKTEDISTVSGLVTAGVAPRSIRTYLYNTSDTLATAKDIGNQIAAARRELRQGQSSVQALIDQLKIEGFRCEVRVDSENHLTALFFAHPSSIAYLLENPDVLLLDCTYKTNRYSMPLLDMIGVDSFQKSFCIAFAFLSGETEDDYLWALQHLKSLYQQELPSVVLTDRCQAVMNAVPIHFPSAAALLCLWHANKAVLQHCQPAFGLKRNESPDSPETKAWEEFYGWWHSIIASPDEETYKTRVEDFRRQYTSQHLQEVGYVLTYWLNPHKERLVKAWVDKYFHFGNTATSRVEGIHWLIKSHLGTSRFDLFDAWQAIKNAILGQMRELHKMQTSQKLRVPLDIPVAPFESVRGWVSHQALRKVQEQRQLLGKPLKASIAKANHQDETGGTSYTIAVPSDSDLLSDCHLGDSIAVNGVCLTVTSFTLTPSPEFVVGVAPETLRVTNLGTLAEGSYVNLERAVRADTRMGGHFVQGHVDCTAEIVDKRPDGNAITFRFRPAKKDLLRYIVYKGYITIDGTSLTVTTVNDEECYWEVMLIAYTQERVVVAKKNVGDLVNIEVDILAKYAERSMAPYRK</sequence>
<dbReference type="EMBL" id="JABSNW010000008">
    <property type="protein sequence ID" value="KAL2885339.1"/>
    <property type="molecule type" value="Genomic_DNA"/>
</dbReference>
<dbReference type="InterPro" id="IPR026017">
    <property type="entry name" value="Lumazine-bd_dom"/>
</dbReference>
<dbReference type="Pfam" id="PF00677">
    <property type="entry name" value="Lum_binding"/>
    <property type="match status" value="2"/>
</dbReference>
<dbReference type="InterPro" id="IPR001783">
    <property type="entry name" value="Lumazine-bd"/>
</dbReference>
<feature type="domain" description="Lumazine-binding" evidence="3">
    <location>
        <begin position="521"/>
        <end position="623"/>
    </location>
</feature>
<feature type="domain" description="Lumazine-binding" evidence="3">
    <location>
        <begin position="624"/>
        <end position="723"/>
    </location>
</feature>
<feature type="repeat" description="Lumazine-binding" evidence="2">
    <location>
        <begin position="521"/>
        <end position="623"/>
    </location>
</feature>
<dbReference type="Proteomes" id="UP001610728">
    <property type="component" value="Unassembled WGS sequence"/>
</dbReference>
<dbReference type="InterPro" id="IPR018289">
    <property type="entry name" value="MULE_transposase_dom"/>
</dbReference>
<comment type="caution">
    <text evidence="4">The sequence shown here is derived from an EMBL/GenBank/DDBJ whole genome shotgun (WGS) entry which is preliminary data.</text>
</comment>
<organism evidence="4 5">
    <name type="scientific">Ceratocystis lukuohia</name>
    <dbReference type="NCBI Taxonomy" id="2019550"/>
    <lineage>
        <taxon>Eukaryota</taxon>
        <taxon>Fungi</taxon>
        <taxon>Dikarya</taxon>
        <taxon>Ascomycota</taxon>
        <taxon>Pezizomycotina</taxon>
        <taxon>Sordariomycetes</taxon>
        <taxon>Hypocreomycetidae</taxon>
        <taxon>Microascales</taxon>
        <taxon>Ceratocystidaceae</taxon>
        <taxon>Ceratocystis</taxon>
    </lineage>
</organism>
<dbReference type="NCBIfam" id="TIGR00187">
    <property type="entry name" value="ribE"/>
    <property type="match status" value="1"/>
</dbReference>
<protein>
    <submittedName>
        <fullName evidence="4">Mutator-like element transposase</fullName>
    </submittedName>
</protein>
<evidence type="ECO:0000256" key="1">
    <source>
        <dbReference type="ARBA" id="ARBA00022737"/>
    </source>
</evidence>
<name>A0ABR4MAP4_9PEZI</name>
<dbReference type="CDD" id="cd00402">
    <property type="entry name" value="Riboflavin_synthase_like"/>
    <property type="match status" value="1"/>
</dbReference>
<dbReference type="PANTHER" id="PTHR21098">
    <property type="entry name" value="RIBOFLAVIN SYNTHASE ALPHA CHAIN"/>
    <property type="match status" value="1"/>
</dbReference>
<dbReference type="Gene3D" id="2.40.30.20">
    <property type="match status" value="2"/>
</dbReference>
<proteinExistence type="predicted"/>
<dbReference type="SUPFAM" id="SSF63380">
    <property type="entry name" value="Riboflavin synthase domain-like"/>
    <property type="match status" value="2"/>
</dbReference>
<reference evidence="4 5" key="1">
    <citation type="submission" date="2020-05" db="EMBL/GenBank/DDBJ databases">
        <title>Ceratocystis lukuohia genome.</title>
        <authorList>
            <person name="Harrington T.C."/>
            <person name="Kim K."/>
            <person name="Mayers C.G."/>
        </authorList>
    </citation>
    <scope>NUCLEOTIDE SEQUENCE [LARGE SCALE GENOMIC DNA]</scope>
    <source>
        <strain evidence="4 5">C4212</strain>
    </source>
</reference>
<keyword evidence="5" id="KW-1185">Reference proteome</keyword>
<evidence type="ECO:0000259" key="3">
    <source>
        <dbReference type="PROSITE" id="PS51177"/>
    </source>
</evidence>
<dbReference type="NCBIfam" id="NF006767">
    <property type="entry name" value="PRK09289.1"/>
    <property type="match status" value="1"/>
</dbReference>
<evidence type="ECO:0000256" key="2">
    <source>
        <dbReference type="PROSITE-ProRule" id="PRU00524"/>
    </source>
</evidence>
<dbReference type="RefSeq" id="XP_070856519.1">
    <property type="nucleotide sequence ID" value="XM_071004148.1"/>
</dbReference>
<dbReference type="InterPro" id="IPR023366">
    <property type="entry name" value="ATP_synth_asu-like_sf"/>
</dbReference>
<dbReference type="Pfam" id="PF10551">
    <property type="entry name" value="MULE"/>
    <property type="match status" value="1"/>
</dbReference>
<dbReference type="InterPro" id="IPR017938">
    <property type="entry name" value="Riboflavin_synthase-like_b-brl"/>
</dbReference>
<evidence type="ECO:0000313" key="4">
    <source>
        <dbReference type="EMBL" id="KAL2885339.1"/>
    </source>
</evidence>
<evidence type="ECO:0000313" key="5">
    <source>
        <dbReference type="Proteomes" id="UP001610728"/>
    </source>
</evidence>
<accession>A0ABR4MAP4</accession>
<gene>
    <name evidence="4" type="ORF">HOO65_080289</name>
</gene>
<feature type="repeat" description="Lumazine-binding" evidence="2">
    <location>
        <begin position="624"/>
        <end position="723"/>
    </location>
</feature>
<dbReference type="PROSITE" id="PS51177">
    <property type="entry name" value="LUMAZINE_BIND"/>
    <property type="match status" value="2"/>
</dbReference>
<dbReference type="GeneID" id="98121025"/>
<dbReference type="PANTHER" id="PTHR21098:SF0">
    <property type="entry name" value="RIBOFLAVIN SYNTHASE"/>
    <property type="match status" value="1"/>
</dbReference>
<keyword evidence="1" id="KW-0677">Repeat</keyword>